<dbReference type="GO" id="GO:0005886">
    <property type="term" value="C:plasma membrane"/>
    <property type="evidence" value="ECO:0007669"/>
    <property type="project" value="UniProtKB-SubCell"/>
</dbReference>
<dbReference type="PANTHER" id="PTHR30250:SF11">
    <property type="entry name" value="O-ANTIGEN TRANSPORTER-RELATED"/>
    <property type="match status" value="1"/>
</dbReference>
<feature type="transmembrane region" description="Helical" evidence="6">
    <location>
        <begin position="89"/>
        <end position="106"/>
    </location>
</feature>
<dbReference type="RefSeq" id="WP_134565269.1">
    <property type="nucleotide sequence ID" value="NZ_SOFP01000013.1"/>
</dbReference>
<keyword evidence="5 6" id="KW-0472">Membrane</keyword>
<feature type="transmembrane region" description="Helical" evidence="6">
    <location>
        <begin position="45"/>
        <end position="68"/>
    </location>
</feature>
<dbReference type="OrthoDB" id="3826649at2"/>
<dbReference type="Proteomes" id="UP000298412">
    <property type="component" value="Unassembled WGS sequence"/>
</dbReference>
<evidence type="ECO:0000313" key="7">
    <source>
        <dbReference type="EMBL" id="TFC19207.1"/>
    </source>
</evidence>
<gene>
    <name evidence="7" type="ORF">E3O19_03470</name>
</gene>
<evidence type="ECO:0000256" key="1">
    <source>
        <dbReference type="ARBA" id="ARBA00004651"/>
    </source>
</evidence>
<evidence type="ECO:0000256" key="2">
    <source>
        <dbReference type="ARBA" id="ARBA00022475"/>
    </source>
</evidence>
<name>A0A4R8WZF5_9MICO</name>
<dbReference type="InterPro" id="IPR002797">
    <property type="entry name" value="Polysacc_synth"/>
</dbReference>
<dbReference type="PANTHER" id="PTHR30250">
    <property type="entry name" value="PST FAMILY PREDICTED COLANIC ACID TRANSPORTER"/>
    <property type="match status" value="1"/>
</dbReference>
<feature type="transmembrane region" description="Helical" evidence="6">
    <location>
        <begin position="168"/>
        <end position="186"/>
    </location>
</feature>
<evidence type="ECO:0000256" key="5">
    <source>
        <dbReference type="ARBA" id="ARBA00023136"/>
    </source>
</evidence>
<sequence>MASKLIRSAGLATLGTLVQGLARFGYTIVVGRALGAETLGQVSGLIALSVFVSLFWPTGAGVAASRFLPRDASGHAGKATSLPFLLREFLVSLPLLAAGTVIAALLVVPDLAAALSAAALAVTFSAYAFTRGAALGQARFLRIAITDAATSALSIALLLAVVLGDLSWATLLPLATGYAVFAWVCWPRGGRPTRQTDREITKFIFFNSLAQLATGGALQVAMVAAKVYDAPANAGLFAAAFSLATPASMLALSINQVLIPHIARLHTVGREESHRSNLRMTLLATAGFGIIFALLIALAPLLLKLFYGPGFVAAAPFMQWMLVGVYLYSVSLVPAASLIATGRDRRYAAAAAIGFGITLVTIVSLGPMLGAWAAVIGYASGTLVSAALVIAMGMRRVRHVRPPGRGIRRPV</sequence>
<evidence type="ECO:0000256" key="4">
    <source>
        <dbReference type="ARBA" id="ARBA00022989"/>
    </source>
</evidence>
<organism evidence="7 8">
    <name type="scientific">Cryobacterium algoritolerans</name>
    <dbReference type="NCBI Taxonomy" id="1259184"/>
    <lineage>
        <taxon>Bacteria</taxon>
        <taxon>Bacillati</taxon>
        <taxon>Actinomycetota</taxon>
        <taxon>Actinomycetes</taxon>
        <taxon>Micrococcales</taxon>
        <taxon>Microbacteriaceae</taxon>
        <taxon>Cryobacterium</taxon>
    </lineage>
</organism>
<comment type="caution">
    <text evidence="7">The sequence shown here is derived from an EMBL/GenBank/DDBJ whole genome shotgun (WGS) entry which is preliminary data.</text>
</comment>
<keyword evidence="4 6" id="KW-1133">Transmembrane helix</keyword>
<feature type="transmembrane region" description="Helical" evidence="6">
    <location>
        <begin position="141"/>
        <end position="162"/>
    </location>
</feature>
<feature type="transmembrane region" description="Helical" evidence="6">
    <location>
        <begin position="347"/>
        <end position="365"/>
    </location>
</feature>
<keyword evidence="3 6" id="KW-0812">Transmembrane</keyword>
<keyword evidence="8" id="KW-1185">Reference proteome</keyword>
<comment type="subcellular location">
    <subcellularLocation>
        <location evidence="1">Cell membrane</location>
        <topology evidence="1">Multi-pass membrane protein</topology>
    </subcellularLocation>
</comment>
<feature type="transmembrane region" description="Helical" evidence="6">
    <location>
        <begin position="319"/>
        <end position="340"/>
    </location>
</feature>
<proteinExistence type="predicted"/>
<evidence type="ECO:0000256" key="3">
    <source>
        <dbReference type="ARBA" id="ARBA00022692"/>
    </source>
</evidence>
<feature type="transmembrane region" description="Helical" evidence="6">
    <location>
        <begin position="280"/>
        <end position="307"/>
    </location>
</feature>
<feature type="transmembrane region" description="Helical" evidence="6">
    <location>
        <begin position="371"/>
        <end position="391"/>
    </location>
</feature>
<dbReference type="EMBL" id="SOFP01000013">
    <property type="protein sequence ID" value="TFC19207.1"/>
    <property type="molecule type" value="Genomic_DNA"/>
</dbReference>
<protein>
    <submittedName>
        <fullName evidence="7">Lipopolysaccharide biosynthesis protein</fullName>
    </submittedName>
</protein>
<evidence type="ECO:0000313" key="8">
    <source>
        <dbReference type="Proteomes" id="UP000298412"/>
    </source>
</evidence>
<keyword evidence="2" id="KW-1003">Cell membrane</keyword>
<dbReference type="Pfam" id="PF01943">
    <property type="entry name" value="Polysacc_synt"/>
    <property type="match status" value="1"/>
</dbReference>
<feature type="transmembrane region" description="Helical" evidence="6">
    <location>
        <begin position="112"/>
        <end position="129"/>
    </location>
</feature>
<dbReference type="AlphaFoldDB" id="A0A4R8WZF5"/>
<reference evidence="7 8" key="1">
    <citation type="submission" date="2019-03" db="EMBL/GenBank/DDBJ databases">
        <title>Genomics of glacier-inhabiting Cryobacterium strains.</title>
        <authorList>
            <person name="Liu Q."/>
            <person name="Xin Y.-H."/>
        </authorList>
    </citation>
    <scope>NUCLEOTIDE SEQUENCE [LARGE SCALE GENOMIC DNA]</scope>
    <source>
        <strain evidence="7 8">MDT1-3</strain>
    </source>
</reference>
<feature type="transmembrane region" description="Helical" evidence="6">
    <location>
        <begin position="206"/>
        <end position="228"/>
    </location>
</feature>
<dbReference type="InterPro" id="IPR050833">
    <property type="entry name" value="Poly_Biosynth_Transport"/>
</dbReference>
<evidence type="ECO:0000256" key="6">
    <source>
        <dbReference type="SAM" id="Phobius"/>
    </source>
</evidence>
<accession>A0A4R8WZF5</accession>
<feature type="transmembrane region" description="Helical" evidence="6">
    <location>
        <begin position="234"/>
        <end position="259"/>
    </location>
</feature>